<keyword evidence="2" id="KW-1185">Reference proteome</keyword>
<dbReference type="RefSeq" id="WP_252556968.1">
    <property type="nucleotide sequence ID" value="NZ_CP099469.1"/>
</dbReference>
<proteinExistence type="predicted"/>
<keyword evidence="1" id="KW-0614">Plasmid</keyword>
<dbReference type="Proteomes" id="UP001056374">
    <property type="component" value="Plasmid unnamed1"/>
</dbReference>
<protein>
    <submittedName>
        <fullName evidence="1">Uncharacterized protein</fullName>
    </submittedName>
</protein>
<evidence type="ECO:0000313" key="1">
    <source>
        <dbReference type="EMBL" id="USQ89874.1"/>
    </source>
</evidence>
<evidence type="ECO:0000313" key="2">
    <source>
        <dbReference type="Proteomes" id="UP001056374"/>
    </source>
</evidence>
<geneLocation type="plasmid" evidence="1 2">
    <name>unnamed1</name>
</geneLocation>
<name>A0ABY4ZLH7_9ACTN</name>
<gene>
    <name evidence="1" type="ORF">NFX46_40010</name>
</gene>
<dbReference type="EMBL" id="CP099469">
    <property type="protein sequence ID" value="USQ89874.1"/>
    <property type="molecule type" value="Genomic_DNA"/>
</dbReference>
<accession>A0ABY4ZLH7</accession>
<sequence length="134" mass="15187">MSQWAPRKHRVSGVFLTTRPRMQAFGLRDDAWEDGCQRLLEFGLIRHAEPPEGLKAALDAIADPVITALFSQPTRVRQPYQPHFWQMTDDGLAENAVQALDRELTHRREALADAAMKRVQHDPERLAGHAPADE</sequence>
<reference evidence="1" key="1">
    <citation type="submission" date="2022-06" db="EMBL/GenBank/DDBJ databases">
        <title>Complete genome sequence of soil microorganisms Streptomyces sp. Qhu-M197 isolated from Alpine meadows habitats on the Tibetan Plateau.</title>
        <authorList>
            <person name="Zhang B."/>
            <person name="Xiang X."/>
            <person name="Fan J."/>
        </authorList>
    </citation>
    <scope>NUCLEOTIDE SEQUENCE</scope>
    <source>
        <strain evidence="1">Qhu-M197</strain>
        <plasmid evidence="1">unnamed1</plasmid>
    </source>
</reference>
<organism evidence="1 2">
    <name type="scientific">Streptomyces phaeoluteigriseus</name>
    <dbReference type="NCBI Taxonomy" id="114686"/>
    <lineage>
        <taxon>Bacteria</taxon>
        <taxon>Bacillati</taxon>
        <taxon>Actinomycetota</taxon>
        <taxon>Actinomycetes</taxon>
        <taxon>Kitasatosporales</taxon>
        <taxon>Streptomycetaceae</taxon>
        <taxon>Streptomyces</taxon>
        <taxon>Streptomyces aurantiacus group</taxon>
    </lineage>
</organism>